<gene>
    <name evidence="1" type="ORF">F7R03_00805</name>
</gene>
<reference evidence="1 2" key="1">
    <citation type="submission" date="2019-09" db="EMBL/GenBank/DDBJ databases">
        <title>Draft genome sequences of 48 bacterial type strains from the CCUG.</title>
        <authorList>
            <person name="Tunovic T."/>
            <person name="Pineiro-Iglesias B."/>
            <person name="Unosson C."/>
            <person name="Inganas E."/>
            <person name="Ohlen M."/>
            <person name="Cardew S."/>
            <person name="Jensie-Markopoulos S."/>
            <person name="Salva-Serra F."/>
            <person name="Jaen-Luchoro D."/>
            <person name="Karlsson R."/>
            <person name="Svensson-Stadler L."/>
            <person name="Chun J."/>
            <person name="Moore E."/>
        </authorList>
    </citation>
    <scope>NUCLEOTIDE SEQUENCE [LARGE SCALE GENOMIC DNA]</scope>
    <source>
        <strain evidence="1 2">CCUG 51524</strain>
    </source>
</reference>
<sequence length="115" mass="12973">MKTVAIGTAEQLLASLHLEVIESKRFVYKATTGTEPADPWKIKESSLLNLWPSLKAEVYRKEKNLRIYRLFLIYAKSNPAFIQPSSLNDFYSGFLAAASTDAGLVDPTSAHYFNW</sequence>
<name>A0A6H9S8L1_9PSED</name>
<protein>
    <submittedName>
        <fullName evidence="1">Uncharacterized protein</fullName>
    </submittedName>
</protein>
<dbReference type="Proteomes" id="UP000423257">
    <property type="component" value="Unassembled WGS sequence"/>
</dbReference>
<organism evidence="1 2">
    <name type="scientific">Pseudomonas palleroniana</name>
    <dbReference type="NCBI Taxonomy" id="191390"/>
    <lineage>
        <taxon>Bacteria</taxon>
        <taxon>Pseudomonadati</taxon>
        <taxon>Pseudomonadota</taxon>
        <taxon>Gammaproteobacteria</taxon>
        <taxon>Pseudomonadales</taxon>
        <taxon>Pseudomonadaceae</taxon>
        <taxon>Pseudomonas</taxon>
    </lineage>
</organism>
<comment type="caution">
    <text evidence="1">The sequence shown here is derived from an EMBL/GenBank/DDBJ whole genome shotgun (WGS) entry which is preliminary data.</text>
</comment>
<dbReference type="EMBL" id="VZPQ01000001">
    <property type="protein sequence ID" value="KAB0569705.1"/>
    <property type="molecule type" value="Genomic_DNA"/>
</dbReference>
<dbReference type="AlphaFoldDB" id="A0A6H9S8L1"/>
<proteinExistence type="predicted"/>
<evidence type="ECO:0000313" key="1">
    <source>
        <dbReference type="EMBL" id="KAB0569705.1"/>
    </source>
</evidence>
<accession>A0A6H9S8L1</accession>
<dbReference type="RefSeq" id="WP_143038198.1">
    <property type="nucleotide sequence ID" value="NZ_FNUA01000002.1"/>
</dbReference>
<evidence type="ECO:0000313" key="2">
    <source>
        <dbReference type="Proteomes" id="UP000423257"/>
    </source>
</evidence>